<dbReference type="InterPro" id="IPR012337">
    <property type="entry name" value="RNaseH-like_sf"/>
</dbReference>
<dbReference type="EnsemblMetazoa" id="PPA20965.1">
    <property type="protein sequence ID" value="PPA20965.1"/>
    <property type="gene ID" value="WBGene00110519"/>
</dbReference>
<evidence type="ECO:0000256" key="2">
    <source>
        <dbReference type="ARBA" id="ARBA00001946"/>
    </source>
</evidence>
<dbReference type="GO" id="GO:0003676">
    <property type="term" value="F:nucleic acid binding"/>
    <property type="evidence" value="ECO:0007669"/>
    <property type="project" value="UniProtKB-UniRule"/>
</dbReference>
<comment type="function">
    <text evidence="9">Endonuclease that specifically degrades the RNA of RNA-DNA hybrids.</text>
</comment>
<dbReference type="InterPro" id="IPR011320">
    <property type="entry name" value="RNase_H1_N"/>
</dbReference>
<proteinExistence type="inferred from homology"/>
<evidence type="ECO:0000256" key="5">
    <source>
        <dbReference type="ARBA" id="ARBA00022723"/>
    </source>
</evidence>
<evidence type="ECO:0000256" key="4">
    <source>
        <dbReference type="ARBA" id="ARBA00022722"/>
    </source>
</evidence>
<keyword evidence="6 9" id="KW-0255">Endonuclease</keyword>
<dbReference type="AlphaFoldDB" id="A0A8R1YF36"/>
<evidence type="ECO:0000313" key="13">
    <source>
        <dbReference type="Proteomes" id="UP000005239"/>
    </source>
</evidence>
<dbReference type="Gene3D" id="3.30.420.10">
    <property type="entry name" value="Ribonuclease H-like superfamily/Ribonuclease H"/>
    <property type="match status" value="1"/>
</dbReference>
<accession>A0A8R1YF36</accession>
<evidence type="ECO:0000256" key="8">
    <source>
        <dbReference type="ARBA" id="ARBA00022842"/>
    </source>
</evidence>
<evidence type="ECO:0000256" key="10">
    <source>
        <dbReference type="SAM" id="MobiDB-lite"/>
    </source>
</evidence>
<dbReference type="FunFam" id="3.40.970.10:FF:000001">
    <property type="entry name" value="Ribonuclease H1"/>
    <property type="match status" value="1"/>
</dbReference>
<reference evidence="13" key="1">
    <citation type="journal article" date="2008" name="Nat. Genet.">
        <title>The Pristionchus pacificus genome provides a unique perspective on nematode lifestyle and parasitism.</title>
        <authorList>
            <person name="Dieterich C."/>
            <person name="Clifton S.W."/>
            <person name="Schuster L.N."/>
            <person name="Chinwalla A."/>
            <person name="Delehaunty K."/>
            <person name="Dinkelacker I."/>
            <person name="Fulton L."/>
            <person name="Fulton R."/>
            <person name="Godfrey J."/>
            <person name="Minx P."/>
            <person name="Mitreva M."/>
            <person name="Roeseler W."/>
            <person name="Tian H."/>
            <person name="Witte H."/>
            <person name="Yang S.P."/>
            <person name="Wilson R.K."/>
            <person name="Sommer R.J."/>
        </authorList>
    </citation>
    <scope>NUCLEOTIDE SEQUENCE [LARGE SCALE GENOMIC DNA]</scope>
    <source>
        <strain evidence="13">PS312</strain>
    </source>
</reference>
<dbReference type="InterPro" id="IPR002156">
    <property type="entry name" value="RNaseH_domain"/>
</dbReference>
<dbReference type="GO" id="GO:0043137">
    <property type="term" value="P:DNA replication, removal of RNA primer"/>
    <property type="evidence" value="ECO:0000318"/>
    <property type="project" value="GO_Central"/>
</dbReference>
<dbReference type="PROSITE" id="PS50879">
    <property type="entry name" value="RNASE_H_1"/>
    <property type="match status" value="1"/>
</dbReference>
<keyword evidence="8 9" id="KW-0460">Magnesium</keyword>
<feature type="compositionally biased region" description="Low complexity" evidence="10">
    <location>
        <begin position="157"/>
        <end position="171"/>
    </location>
</feature>
<dbReference type="PANTHER" id="PTHR10642">
    <property type="entry name" value="RIBONUCLEASE H1"/>
    <property type="match status" value="1"/>
</dbReference>
<evidence type="ECO:0000256" key="6">
    <source>
        <dbReference type="ARBA" id="ARBA00022759"/>
    </source>
</evidence>
<organism evidence="12 13">
    <name type="scientific">Pristionchus pacificus</name>
    <name type="common">Parasitic nematode worm</name>
    <dbReference type="NCBI Taxonomy" id="54126"/>
    <lineage>
        <taxon>Eukaryota</taxon>
        <taxon>Metazoa</taxon>
        <taxon>Ecdysozoa</taxon>
        <taxon>Nematoda</taxon>
        <taxon>Chromadorea</taxon>
        <taxon>Rhabditida</taxon>
        <taxon>Rhabditina</taxon>
        <taxon>Diplogasteromorpha</taxon>
        <taxon>Diplogasteroidea</taxon>
        <taxon>Neodiplogasteridae</taxon>
        <taxon>Pristionchus</taxon>
    </lineage>
</organism>
<dbReference type="GO" id="GO:0004523">
    <property type="term" value="F:RNA-DNA hybrid ribonuclease activity"/>
    <property type="evidence" value="ECO:0000318"/>
    <property type="project" value="GO_Central"/>
</dbReference>
<dbReference type="PANTHER" id="PTHR10642:SF26">
    <property type="entry name" value="RIBONUCLEASE H1"/>
    <property type="match status" value="1"/>
</dbReference>
<evidence type="ECO:0000256" key="9">
    <source>
        <dbReference type="PIRNR" id="PIRNR036852"/>
    </source>
</evidence>
<feature type="domain" description="RNase H type-1" evidence="11">
    <location>
        <begin position="208"/>
        <end position="354"/>
    </location>
</feature>
<protein>
    <recommendedName>
        <fullName evidence="9">Ribonuclease H1</fullName>
        <shortName evidence="9">RNase H1</shortName>
        <ecNumber evidence="9">3.1.26.4</ecNumber>
    </recommendedName>
</protein>
<reference evidence="12" key="2">
    <citation type="submission" date="2022-06" db="UniProtKB">
        <authorList>
            <consortium name="EnsemblMetazoa"/>
        </authorList>
    </citation>
    <scope>IDENTIFICATION</scope>
    <source>
        <strain evidence="12">PS312</strain>
    </source>
</reference>
<dbReference type="Proteomes" id="UP000005239">
    <property type="component" value="Unassembled WGS sequence"/>
</dbReference>
<dbReference type="InterPro" id="IPR037056">
    <property type="entry name" value="RNase_H1_N_sf"/>
</dbReference>
<dbReference type="InterPro" id="IPR009027">
    <property type="entry name" value="Ribosomal_bL9/RNase_H1_N"/>
</dbReference>
<dbReference type="PIRSF" id="PIRSF036852">
    <property type="entry name" value="Ribonuclease_H1_euk"/>
    <property type="match status" value="1"/>
</dbReference>
<feature type="compositionally biased region" description="Polar residues" evidence="10">
    <location>
        <begin position="145"/>
        <end position="156"/>
    </location>
</feature>
<sequence length="367" mass="40274">SLQTHKLMVRLKGAGYYAVARGKQVGIVHTWADCERQVRGYPNAKFKKFLKEDEAYAYIETHRIRDGAPSYSMNPSSSLSSPYGGMHPQQQLQQLQQQQQNAPQDAHDNLAGFDNMAATALMSLFARPSTSSSSSSSPLYPTPFHTVQQQQQRSMSTTAAAPAAAATTTVANGGSVNPRKRSHTKTEKGETEDYNAAKRARIWSSMSFADAEIVYTDGACSKNGRMNAKAGWGVWWGDGSPDNSFGSVSGEQTNNRAELMAVIKAIQTARSRGLNKVIIRTDSQFLISSMDKWIVKWRSNGWKTAEGKDVKNQDLLQILDAQLEVYPVHFEHVPGHAGVHGNEMADQLARHAVQEVSAGRLVPPPLL</sequence>
<feature type="compositionally biased region" description="Low complexity" evidence="10">
    <location>
        <begin position="89"/>
        <end position="100"/>
    </location>
</feature>
<keyword evidence="13" id="KW-1185">Reference proteome</keyword>
<evidence type="ECO:0000313" key="12">
    <source>
        <dbReference type="EnsemblMetazoa" id="PPA20965.1"/>
    </source>
</evidence>
<keyword evidence="7 9" id="KW-0378">Hydrolase</keyword>
<comment type="cofactor">
    <cofactor evidence="2 9">
        <name>Mg(2+)</name>
        <dbReference type="ChEBI" id="CHEBI:18420"/>
    </cofactor>
</comment>
<feature type="compositionally biased region" description="Low complexity" evidence="10">
    <location>
        <begin position="69"/>
        <end position="82"/>
    </location>
</feature>
<feature type="region of interest" description="Disordered" evidence="10">
    <location>
        <begin position="128"/>
        <end position="194"/>
    </location>
</feature>
<evidence type="ECO:0000256" key="7">
    <source>
        <dbReference type="ARBA" id="ARBA00022801"/>
    </source>
</evidence>
<evidence type="ECO:0000256" key="1">
    <source>
        <dbReference type="ARBA" id="ARBA00000077"/>
    </source>
</evidence>
<dbReference type="InterPro" id="IPR017067">
    <property type="entry name" value="RNase_H1_euk"/>
</dbReference>
<dbReference type="EC" id="3.1.26.4" evidence="9"/>
<feature type="region of interest" description="Disordered" evidence="10">
    <location>
        <begin position="67"/>
        <end position="110"/>
    </location>
</feature>
<comment type="similarity">
    <text evidence="3 9">Belongs to the RNase H family.</text>
</comment>
<name>A0A8R1YF36_PRIPA</name>
<dbReference type="OrthoDB" id="90239at2759"/>
<evidence type="ECO:0000256" key="3">
    <source>
        <dbReference type="ARBA" id="ARBA00005300"/>
    </source>
</evidence>
<dbReference type="Gene3D" id="3.40.970.10">
    <property type="entry name" value="Ribonuclease H1, N-terminal domain"/>
    <property type="match status" value="1"/>
</dbReference>
<dbReference type="InterPro" id="IPR036397">
    <property type="entry name" value="RNaseH_sf"/>
</dbReference>
<keyword evidence="5 9" id="KW-0479">Metal-binding</keyword>
<dbReference type="InterPro" id="IPR050092">
    <property type="entry name" value="RNase_H"/>
</dbReference>
<dbReference type="SUPFAM" id="SSF53098">
    <property type="entry name" value="Ribonuclease H-like"/>
    <property type="match status" value="1"/>
</dbReference>
<comment type="catalytic activity">
    <reaction evidence="1 9">
        <text>Endonucleolytic cleavage to 5'-phosphomonoester.</text>
        <dbReference type="EC" id="3.1.26.4"/>
    </reaction>
</comment>
<keyword evidence="4 9" id="KW-0540">Nuclease</keyword>
<evidence type="ECO:0000259" key="11">
    <source>
        <dbReference type="PROSITE" id="PS50879"/>
    </source>
</evidence>
<dbReference type="Pfam" id="PF00075">
    <property type="entry name" value="RNase_H"/>
    <property type="match status" value="1"/>
</dbReference>
<dbReference type="SUPFAM" id="SSF55658">
    <property type="entry name" value="L9 N-domain-like"/>
    <property type="match status" value="1"/>
</dbReference>
<dbReference type="GO" id="GO:0000287">
    <property type="term" value="F:magnesium ion binding"/>
    <property type="evidence" value="ECO:0007669"/>
    <property type="project" value="UniProtKB-UniRule"/>
</dbReference>
<gene>
    <name evidence="12" type="primary">WBGene00110519</name>
</gene>
<dbReference type="Pfam" id="PF01693">
    <property type="entry name" value="Cauli_VI"/>
    <property type="match status" value="1"/>
</dbReference>
<dbReference type="CDD" id="cd09280">
    <property type="entry name" value="RNase_HI_eukaryote_like"/>
    <property type="match status" value="1"/>
</dbReference>